<dbReference type="InterPro" id="IPR027417">
    <property type="entry name" value="P-loop_NTPase"/>
</dbReference>
<gene>
    <name evidence="7" type="primary">rfcL</name>
    <name evidence="10" type="ORF">CM19_08285</name>
</gene>
<dbReference type="InterPro" id="IPR003593">
    <property type="entry name" value="AAA+_ATPase"/>
</dbReference>
<keyword evidence="5 7" id="KW-0067">ATP-binding</keyword>
<comment type="function">
    <text evidence="7">Part of the RFC clamp loader complex which loads the PCNA sliding clamp onto DNA.</text>
</comment>
<dbReference type="InterPro" id="IPR047854">
    <property type="entry name" value="RFC_lid"/>
</dbReference>
<name>A0A031LNH8_9CREN</name>
<dbReference type="GO" id="GO:0005524">
    <property type="term" value="F:ATP binding"/>
    <property type="evidence" value="ECO:0007669"/>
    <property type="project" value="UniProtKB-UniRule"/>
</dbReference>
<dbReference type="EMBL" id="JFZT01000045">
    <property type="protein sequence ID" value="EZQ04704.1"/>
    <property type="molecule type" value="Genomic_DNA"/>
</dbReference>
<dbReference type="Proteomes" id="UP000024332">
    <property type="component" value="Unassembled WGS sequence"/>
</dbReference>
<dbReference type="Gene3D" id="3.40.50.300">
    <property type="entry name" value="P-loop containing nucleotide triphosphate hydrolases"/>
    <property type="match status" value="1"/>
</dbReference>
<dbReference type="GO" id="GO:0003689">
    <property type="term" value="F:DNA clamp loader activity"/>
    <property type="evidence" value="ECO:0007669"/>
    <property type="project" value="UniProtKB-UniRule"/>
</dbReference>
<dbReference type="Pfam" id="PF00004">
    <property type="entry name" value="AAA"/>
    <property type="match status" value="1"/>
</dbReference>
<evidence type="ECO:0000256" key="8">
    <source>
        <dbReference type="SAM" id="MobiDB-lite"/>
    </source>
</evidence>
<evidence type="ECO:0000256" key="3">
    <source>
        <dbReference type="ARBA" id="ARBA00022705"/>
    </source>
</evidence>
<dbReference type="Pfam" id="PF21960">
    <property type="entry name" value="RCF1-5-like_lid"/>
    <property type="match status" value="1"/>
</dbReference>
<keyword evidence="3 7" id="KW-0235">DNA replication</keyword>
<dbReference type="GO" id="GO:0016887">
    <property type="term" value="F:ATP hydrolysis activity"/>
    <property type="evidence" value="ECO:0007669"/>
    <property type="project" value="InterPro"/>
</dbReference>
<feature type="domain" description="AAA+ ATPase" evidence="9">
    <location>
        <begin position="41"/>
        <end position="164"/>
    </location>
</feature>
<protein>
    <recommendedName>
        <fullName evidence="2 7">Replication factor C large subunit</fullName>
        <shortName evidence="7">RFC large subunit</shortName>
    </recommendedName>
    <alternativeName>
        <fullName evidence="6 7">Clamp loader large subunit</fullName>
    </alternativeName>
</protein>
<dbReference type="OrthoDB" id="8658at2157"/>
<keyword evidence="11" id="KW-1185">Reference proteome</keyword>
<feature type="region of interest" description="Disordered" evidence="8">
    <location>
        <begin position="413"/>
        <end position="438"/>
    </location>
</feature>
<evidence type="ECO:0000256" key="2">
    <source>
        <dbReference type="ARBA" id="ARBA00014793"/>
    </source>
</evidence>
<evidence type="ECO:0000256" key="1">
    <source>
        <dbReference type="ARBA" id="ARBA00006878"/>
    </source>
</evidence>
<keyword evidence="4 7" id="KW-0547">Nucleotide-binding</keyword>
<feature type="compositionally biased region" description="Basic residues" evidence="8">
    <location>
        <begin position="428"/>
        <end position="438"/>
    </location>
</feature>
<dbReference type="HAMAP" id="MF_01508">
    <property type="entry name" value="RfcL"/>
    <property type="match status" value="1"/>
</dbReference>
<dbReference type="GO" id="GO:0006260">
    <property type="term" value="P:DNA replication"/>
    <property type="evidence" value="ECO:0007669"/>
    <property type="project" value="UniProtKB-UniRule"/>
</dbReference>
<dbReference type="STRING" id="1160895.CM19_08285"/>
<dbReference type="CDD" id="cd00009">
    <property type="entry name" value="AAA"/>
    <property type="match status" value="1"/>
</dbReference>
<feature type="compositionally biased region" description="Basic and acidic residues" evidence="8">
    <location>
        <begin position="413"/>
        <end position="427"/>
    </location>
</feature>
<evidence type="ECO:0000256" key="5">
    <source>
        <dbReference type="ARBA" id="ARBA00022840"/>
    </source>
</evidence>
<dbReference type="SMART" id="SM00382">
    <property type="entry name" value="AAA"/>
    <property type="match status" value="1"/>
</dbReference>
<dbReference type="AlphaFoldDB" id="A0A031LNH8"/>
<dbReference type="NCBIfam" id="NF003229">
    <property type="entry name" value="PRK04195.1-5"/>
    <property type="match status" value="1"/>
</dbReference>
<dbReference type="PANTHER" id="PTHR23389:SF6">
    <property type="entry name" value="REPLICATION FACTOR C SUBUNIT 1"/>
    <property type="match status" value="1"/>
</dbReference>
<evidence type="ECO:0000259" key="9">
    <source>
        <dbReference type="SMART" id="SM00382"/>
    </source>
</evidence>
<comment type="similarity">
    <text evidence="1 7">Belongs to the activator 1 small subunits family. RfcL subfamily.</text>
</comment>
<dbReference type="PANTHER" id="PTHR23389">
    <property type="entry name" value="CHROMOSOME TRANSMISSION FIDELITY FACTOR 18"/>
    <property type="match status" value="1"/>
</dbReference>
<reference evidence="10 11" key="1">
    <citation type="submission" date="2014-03" db="EMBL/GenBank/DDBJ databases">
        <title>Draft genome sequence of the novel thermoacidophilic archaea Acidianus copahuensis ALE1 strain, isolated from Copahue volcanic area in Neuquen Argentina.</title>
        <authorList>
            <person name="Urbieta M.S."/>
            <person name="Rascovan N."/>
            <person name="Castro C."/>
            <person name="Revale S."/>
            <person name="Giaveno M.A."/>
            <person name="Vazquez M.P."/>
            <person name="Donati E.R."/>
        </authorList>
    </citation>
    <scope>NUCLEOTIDE SEQUENCE [LARGE SCALE GENOMIC DNA]</scope>
    <source>
        <strain evidence="10 11">ALE1</strain>
    </source>
</reference>
<accession>A0A031LNH8</accession>
<dbReference type="RefSeq" id="WP_048099898.1">
    <property type="nucleotide sequence ID" value="NZ_JFZT01000045.1"/>
</dbReference>
<dbReference type="InterPro" id="IPR003959">
    <property type="entry name" value="ATPase_AAA_core"/>
</dbReference>
<dbReference type="NCBIfam" id="NF003226">
    <property type="entry name" value="PRK04195.1-1"/>
    <property type="match status" value="1"/>
</dbReference>
<dbReference type="InterPro" id="IPR023935">
    <property type="entry name" value="Rep_factor-C_lsu"/>
</dbReference>
<comment type="subunit">
    <text evidence="7">Heteromultimer composed of small subunits (RfcS) and large subunits (RfcL).</text>
</comment>
<evidence type="ECO:0000313" key="11">
    <source>
        <dbReference type="Proteomes" id="UP000024332"/>
    </source>
</evidence>
<organism evidence="10 11">
    <name type="scientific">Candidatus Acidianus copahuensis</name>
    <dbReference type="NCBI Taxonomy" id="1160895"/>
    <lineage>
        <taxon>Archaea</taxon>
        <taxon>Thermoproteota</taxon>
        <taxon>Thermoprotei</taxon>
        <taxon>Sulfolobales</taxon>
        <taxon>Sulfolobaceae</taxon>
        <taxon>Acidianus</taxon>
    </lineage>
</organism>
<evidence type="ECO:0000313" key="10">
    <source>
        <dbReference type="EMBL" id="EZQ04704.1"/>
    </source>
</evidence>
<dbReference type="SUPFAM" id="SSF52540">
    <property type="entry name" value="P-loop containing nucleoside triphosphate hydrolases"/>
    <property type="match status" value="1"/>
</dbReference>
<comment type="caution">
    <text evidence="10">The sequence shown here is derived from an EMBL/GenBank/DDBJ whole genome shotgun (WGS) entry which is preliminary data.</text>
</comment>
<evidence type="ECO:0000256" key="4">
    <source>
        <dbReference type="ARBA" id="ARBA00022741"/>
    </source>
</evidence>
<evidence type="ECO:0000256" key="7">
    <source>
        <dbReference type="HAMAP-Rule" id="MF_01508"/>
    </source>
</evidence>
<sequence length="438" mass="50395">MSKLPWIIKYRPKSLKEIENQEDVKDQIKQWLDSWLKGKGNRRAILLYGPPGSGKTTIAEAIAHDYGLELVEMNASDKRNIESMKNIAQKAAITSSLFGTNGKLIFLDEVDGINSREDTGAIPAIAELVQISKFPIIMAANDPWDPSLRELRNLALMVEVKKLGKYAMKRILQNICKLEKIQCEDEGLSTIADLSEGDARYAINLLEATAEGFRKVTAENVKEFARKKEREYDSFETVRNTFWARFSWQARNTVTNSQTDYELLIKWFDENIPIQYEDLNDVFRAYDALSRATLFLSRAKRSSWDMLNYMFDMMGPGVAMAEEGKSKPNWKAKWKKYQFPQTIQLLSKSKSVRDTRDRILGKLAVRLHASQSKTLNDVYPVFLQYYKKYSSKIDEELELSEDEINYLSSLKGRLQESEEGKAAESKKKGYTKYSRKRA</sequence>
<dbReference type="CDD" id="cd18140">
    <property type="entry name" value="HLD_clamp_RFC"/>
    <property type="match status" value="1"/>
</dbReference>
<proteinExistence type="inferred from homology"/>
<dbReference type="Gene3D" id="1.10.8.60">
    <property type="match status" value="1"/>
</dbReference>
<evidence type="ECO:0000256" key="6">
    <source>
        <dbReference type="ARBA" id="ARBA00032141"/>
    </source>
</evidence>
<feature type="binding site" evidence="7">
    <location>
        <begin position="49"/>
        <end position="56"/>
    </location>
    <ligand>
        <name>ATP</name>
        <dbReference type="ChEBI" id="CHEBI:30616"/>
    </ligand>
</feature>